<feature type="transmembrane region" description="Helical" evidence="1">
    <location>
        <begin position="105"/>
        <end position="122"/>
    </location>
</feature>
<dbReference type="CDD" id="cd07341">
    <property type="entry name" value="M56_BlaR1_MecR1_like"/>
    <property type="match status" value="1"/>
</dbReference>
<accession>A0A5D8Z7A0</accession>
<dbReference type="PANTHER" id="PTHR34978:SF3">
    <property type="entry name" value="SLR0241 PROTEIN"/>
    <property type="match status" value="1"/>
</dbReference>
<keyword evidence="4" id="KW-1185">Reference proteome</keyword>
<reference evidence="3 4" key="1">
    <citation type="submission" date="2019-08" db="EMBL/GenBank/DDBJ databases">
        <title>Draft genome sequence of Lysobacter sp. UKS-15.</title>
        <authorList>
            <person name="Im W.-T."/>
        </authorList>
    </citation>
    <scope>NUCLEOTIDE SEQUENCE [LARGE SCALE GENOMIC DNA]</scope>
    <source>
        <strain evidence="3 4">UKS-15</strain>
    </source>
</reference>
<feature type="transmembrane region" description="Helical" evidence="1">
    <location>
        <begin position="50"/>
        <end position="71"/>
    </location>
</feature>
<gene>
    <name evidence="3" type="ORF">FW784_03960</name>
</gene>
<name>A0A5D8Z7A0_9GAMM</name>
<dbReference type="AlphaFoldDB" id="A0A5D8Z7A0"/>
<dbReference type="InterPro" id="IPR052173">
    <property type="entry name" value="Beta-lactam_resp_regulator"/>
</dbReference>
<dbReference type="Gene3D" id="3.30.2010.10">
    <property type="entry name" value="Metalloproteases ('zincins'), catalytic domain"/>
    <property type="match status" value="1"/>
</dbReference>
<dbReference type="PANTHER" id="PTHR34978">
    <property type="entry name" value="POSSIBLE SENSOR-TRANSDUCER PROTEIN BLAR"/>
    <property type="match status" value="1"/>
</dbReference>
<comment type="caution">
    <text evidence="3">The sequence shown here is derived from an EMBL/GenBank/DDBJ whole genome shotgun (WGS) entry which is preliminary data.</text>
</comment>
<dbReference type="RefSeq" id="WP_149352065.1">
    <property type="nucleotide sequence ID" value="NZ_VTRV01000027.1"/>
</dbReference>
<dbReference type="OrthoDB" id="15218at2"/>
<dbReference type="EMBL" id="VTRV01000027">
    <property type="protein sequence ID" value="TZF90768.1"/>
    <property type="molecule type" value="Genomic_DNA"/>
</dbReference>
<dbReference type="InterPro" id="IPR014807">
    <property type="entry name" value="Coa1"/>
</dbReference>
<evidence type="ECO:0000313" key="4">
    <source>
        <dbReference type="Proteomes" id="UP000323164"/>
    </source>
</evidence>
<feature type="transmembrane region" description="Helical" evidence="1">
    <location>
        <begin position="310"/>
        <end position="330"/>
    </location>
</feature>
<dbReference type="Proteomes" id="UP000323164">
    <property type="component" value="Unassembled WGS sequence"/>
</dbReference>
<keyword evidence="1" id="KW-0472">Membrane</keyword>
<dbReference type="InterPro" id="IPR008756">
    <property type="entry name" value="Peptidase_M56"/>
</dbReference>
<protein>
    <recommendedName>
        <fullName evidence="2">Peptidase M56 domain-containing protein</fullName>
    </recommendedName>
</protein>
<sequence>MPSLAALQFGIAPALASALLHALWQDALLGVIAWAVLAAMSRSSASLRHAAGMGFLLAMVIAPVSSLPHLWHVPATVTDGGLLAAMTAPRVTTAGRVIEHRSSPLAIVLTLLWLTGVAAMLLRHLGGWRLVVALEKQPFERLPHEWQRRADSLCAAMRIGRDVSVRLSKDVVGPFTARLFRPVIWLPLSLITQLPREQLEALLAHELAHVARMDWLWNGLQCVVESLLFFHPASWWLGRRIRIEREHACDDLAVTACGDAIALAEALAQLERQRQPAPRLVLAAHGGSLMQRITRLISGPPSRGRWGTRAGIAVVLVTGAVLVAQLGIAGNARPGVRIRSTTDGPLRPGDMREISAHGIDGDRYYRADVDANGHVTEVFKRDGKPRPVDAGVRRWAADIVAVGAPPPMPPLPAMPPLPPPPPPPPEISDSAEFQSLLRLVAADPRVIARVGTPVAMASKAVHGRIELDGNGSTAVAANGAADMRFDVIGPKGRATVHVDANLKQGTWSTNSIDLQDPAR</sequence>
<evidence type="ECO:0000259" key="2">
    <source>
        <dbReference type="Pfam" id="PF05569"/>
    </source>
</evidence>
<evidence type="ECO:0000256" key="1">
    <source>
        <dbReference type="SAM" id="Phobius"/>
    </source>
</evidence>
<dbReference type="Pfam" id="PF08695">
    <property type="entry name" value="Coa1"/>
    <property type="match status" value="1"/>
</dbReference>
<feature type="domain" description="Peptidase M56" evidence="2">
    <location>
        <begin position="92"/>
        <end position="256"/>
    </location>
</feature>
<dbReference type="Pfam" id="PF05569">
    <property type="entry name" value="Peptidase_M56"/>
    <property type="match status" value="1"/>
</dbReference>
<proteinExistence type="predicted"/>
<feature type="transmembrane region" description="Helical" evidence="1">
    <location>
        <begin position="26"/>
        <end position="43"/>
    </location>
</feature>
<keyword evidence="1" id="KW-0812">Transmembrane</keyword>
<evidence type="ECO:0000313" key="3">
    <source>
        <dbReference type="EMBL" id="TZF90768.1"/>
    </source>
</evidence>
<keyword evidence="1" id="KW-1133">Transmembrane helix</keyword>
<organism evidence="3 4">
    <name type="scientific">Cognatilysobacter lacus</name>
    <dbReference type="NCBI Taxonomy" id="1643323"/>
    <lineage>
        <taxon>Bacteria</taxon>
        <taxon>Pseudomonadati</taxon>
        <taxon>Pseudomonadota</taxon>
        <taxon>Gammaproteobacteria</taxon>
        <taxon>Lysobacterales</taxon>
        <taxon>Lysobacteraceae</taxon>
        <taxon>Cognatilysobacter</taxon>
    </lineage>
</organism>